<keyword evidence="9 13" id="KW-0675">Receptor</keyword>
<feature type="region of interest" description="Disordered" evidence="15">
    <location>
        <begin position="866"/>
        <end position="909"/>
    </location>
</feature>
<dbReference type="PIRSF" id="PIRSF037090">
    <property type="entry name" value="Iontro_Glu-like_rcpt_pln"/>
    <property type="match status" value="1"/>
</dbReference>
<evidence type="ECO:0000256" key="16">
    <source>
        <dbReference type="SAM" id="Phobius"/>
    </source>
</evidence>
<evidence type="ECO:0000256" key="9">
    <source>
        <dbReference type="ARBA" id="ARBA00023170"/>
    </source>
</evidence>
<name>A0A7I8LKS2_SPIIN</name>
<dbReference type="GO" id="GO:0009611">
    <property type="term" value="P:response to wounding"/>
    <property type="evidence" value="ECO:0007669"/>
    <property type="project" value="UniProtKB-ARBA"/>
</dbReference>
<protein>
    <recommendedName>
        <fullName evidence="13">Glutamate receptor</fullName>
    </recommendedName>
</protein>
<keyword evidence="14" id="KW-1015">Disulfide bond</keyword>
<keyword evidence="4 16" id="KW-0812">Transmembrane</keyword>
<dbReference type="PRINTS" id="PR01176">
    <property type="entry name" value="GABABRECEPTR"/>
</dbReference>
<evidence type="ECO:0000313" key="19">
    <source>
        <dbReference type="EMBL" id="CAA7410683.1"/>
    </source>
</evidence>
<dbReference type="Pfam" id="PF00060">
    <property type="entry name" value="Lig_chan"/>
    <property type="match status" value="1"/>
</dbReference>
<dbReference type="GO" id="GO:0015276">
    <property type="term" value="F:ligand-gated monoatomic ion channel activity"/>
    <property type="evidence" value="ECO:0007669"/>
    <property type="project" value="InterPro"/>
</dbReference>
<evidence type="ECO:0000256" key="15">
    <source>
        <dbReference type="SAM" id="MobiDB-lite"/>
    </source>
</evidence>
<dbReference type="Gene3D" id="3.40.50.2300">
    <property type="match status" value="2"/>
</dbReference>
<keyword evidence="12 13" id="KW-0407">Ion channel</keyword>
<dbReference type="SUPFAM" id="SSF53822">
    <property type="entry name" value="Periplasmic binding protein-like I"/>
    <property type="match status" value="1"/>
</dbReference>
<evidence type="ECO:0000256" key="11">
    <source>
        <dbReference type="ARBA" id="ARBA00023286"/>
    </source>
</evidence>
<accession>A0A7I8LKS2</accession>
<dbReference type="InterPro" id="IPR044440">
    <property type="entry name" value="GABAb_receptor_plant_PBP1"/>
</dbReference>
<evidence type="ECO:0000259" key="18">
    <source>
        <dbReference type="SMART" id="SM00079"/>
    </source>
</evidence>
<comment type="similarity">
    <text evidence="2 13">Belongs to the glutamate-gated ion channel (TC 1.A.10.1) family.</text>
</comment>
<dbReference type="EMBL" id="LR746281">
    <property type="protein sequence ID" value="CAA7410683.1"/>
    <property type="molecule type" value="Genomic_DNA"/>
</dbReference>
<dbReference type="CDD" id="cd13686">
    <property type="entry name" value="GluR_Plant"/>
    <property type="match status" value="1"/>
</dbReference>
<feature type="domain" description="Ionotropic glutamate receptor C-terminal" evidence="18">
    <location>
        <begin position="474"/>
        <end position="815"/>
    </location>
</feature>
<evidence type="ECO:0000256" key="1">
    <source>
        <dbReference type="ARBA" id="ARBA00004141"/>
    </source>
</evidence>
<keyword evidence="5 17" id="KW-0732">Signal</keyword>
<sequence>MKLAAWVLLPALLHYAVFSPGASRNLPPRPPPPAVVNVGAIFTFNSTIGRAAKVAINAAVQDVNSDPSMLGATRLVVKMQDSSCSGFLGIVKALQFVETDVVAIIGPQCSVIAHSILHVANELQIPMLSFSATDPTLSSREHSFFVRTTQSDLFQMQAVAELVDYYGWKQVIAIFTDDDYGRNGVSALGQKLDERRCRISFKAALRPGATRSDISDLLLKVAMMEARVVVLHSQDAGAAIFSAAHYLGMMGNGYVWIATDWLSSRLDTYGPLDSDAMDSIQGVLTLRQHSPDSQRKRELFSRWRSLVEEQGGYGGLNSYGLNAYDTVWMVARAIDAFLRDGGTVSFSGDPKLNASDRGPLRFQSMTIFDGGGRLLEEILKVNFTGVAGPLRFNADGDLLRPAYDVINVVGSGYRRIGFWSNFSGLSLEAPGSLTWRKPNGSSSLSQRLSSVIWPGETTEKPRGWVFPNRGTELRIGVPDRVSFREFVTRSPGTGIIKGFCIDVFTAAVNLLPYAVPYKFVLVGDGLENPSYSELASKVASGVLDAAVGDIAIVTNRTRIVDFTLPYIESGLVILVPMKKFKSNAWAFLHPFTLGMWGVTGAFFVVVGAVIWILEHRINDEFRGPLKKQITTIIWFSFSTLFFAHRESTMSLLGRVVLLIWLFVVLIVQSSYTASLTSMLTVRQLSSPIKGIDSLLSDDGPIGFQIGSFAENYLVEQLGVARSRLKALGSPDEYARELDLGPEKGGVAAVVDERPYVELFLSTKCQFSIIGSEFTKGGWGFVFPQDSPLAMDMSTAILTLSENGDLQRIHDKWLVRSACAGKRTDLDSDRLHLISFWGLFILCGFTCLLALAIFLALRLRDLIQQPRSDSAAPGGDSRPRGYLSFVHRKEQGGEPERCFPAEGPSRHGVT</sequence>
<feature type="compositionally biased region" description="Basic and acidic residues" evidence="15">
    <location>
        <begin position="886"/>
        <end position="898"/>
    </location>
</feature>
<evidence type="ECO:0000256" key="12">
    <source>
        <dbReference type="ARBA" id="ARBA00023303"/>
    </source>
</evidence>
<dbReference type="GO" id="GO:1901701">
    <property type="term" value="P:cellular response to oxygen-containing compound"/>
    <property type="evidence" value="ECO:0007669"/>
    <property type="project" value="UniProtKB-ARBA"/>
</dbReference>
<dbReference type="AlphaFoldDB" id="A0A7I8LKS2"/>
<evidence type="ECO:0000256" key="13">
    <source>
        <dbReference type="PIRNR" id="PIRNR037090"/>
    </source>
</evidence>
<keyword evidence="3 13" id="KW-0813">Transport</keyword>
<comment type="function">
    <text evidence="13">Glutamate-gated receptor that probably acts as non-selective cation channel.</text>
</comment>
<dbReference type="FunFam" id="1.10.287.70:FF:000037">
    <property type="entry name" value="Glutamate receptor"/>
    <property type="match status" value="1"/>
</dbReference>
<feature type="disulfide bond" evidence="14">
    <location>
        <begin position="764"/>
        <end position="818"/>
    </location>
</feature>
<evidence type="ECO:0000256" key="4">
    <source>
        <dbReference type="ARBA" id="ARBA00022692"/>
    </source>
</evidence>
<dbReference type="InterPro" id="IPR019594">
    <property type="entry name" value="Glu/Gly-bd"/>
</dbReference>
<dbReference type="GO" id="GO:0016020">
    <property type="term" value="C:membrane"/>
    <property type="evidence" value="ECO:0007669"/>
    <property type="project" value="UniProtKB-SubCell"/>
</dbReference>
<dbReference type="PANTHER" id="PTHR18966">
    <property type="entry name" value="IONOTROPIC GLUTAMATE RECEPTOR"/>
    <property type="match status" value="1"/>
</dbReference>
<evidence type="ECO:0000256" key="2">
    <source>
        <dbReference type="ARBA" id="ARBA00008685"/>
    </source>
</evidence>
<dbReference type="Gene3D" id="3.40.190.10">
    <property type="entry name" value="Periplasmic binding protein-like II"/>
    <property type="match status" value="2"/>
</dbReference>
<evidence type="ECO:0000256" key="7">
    <source>
        <dbReference type="ARBA" id="ARBA00023065"/>
    </source>
</evidence>
<feature type="transmembrane region" description="Helical" evidence="16">
    <location>
        <begin position="587"/>
        <end position="613"/>
    </location>
</feature>
<evidence type="ECO:0000313" key="20">
    <source>
        <dbReference type="Proteomes" id="UP000663760"/>
    </source>
</evidence>
<dbReference type="InterPro" id="IPR017103">
    <property type="entry name" value="Iontropic_Glu_rcpt_pln"/>
</dbReference>
<reference evidence="19" key="1">
    <citation type="submission" date="2020-02" db="EMBL/GenBank/DDBJ databases">
        <authorList>
            <person name="Scholz U."/>
            <person name="Mascher M."/>
            <person name="Fiebig A."/>
        </authorList>
    </citation>
    <scope>NUCLEOTIDE SEQUENCE</scope>
</reference>
<keyword evidence="6 16" id="KW-1133">Transmembrane helix</keyword>
<dbReference type="InterPro" id="IPR015683">
    <property type="entry name" value="Ionotropic_Glu_rcpt"/>
</dbReference>
<evidence type="ECO:0000256" key="3">
    <source>
        <dbReference type="ARBA" id="ARBA00022448"/>
    </source>
</evidence>
<evidence type="ECO:0000256" key="5">
    <source>
        <dbReference type="ARBA" id="ARBA00022729"/>
    </source>
</evidence>
<dbReference type="OrthoDB" id="5984008at2759"/>
<feature type="transmembrane region" description="Helical" evidence="16">
    <location>
        <begin position="833"/>
        <end position="856"/>
    </location>
</feature>
<dbReference type="Pfam" id="PF01094">
    <property type="entry name" value="ANF_receptor"/>
    <property type="match status" value="1"/>
</dbReference>
<gene>
    <name evidence="19" type="ORF">SI8410_18021361</name>
</gene>
<feature type="signal peptide" evidence="17">
    <location>
        <begin position="1"/>
        <end position="23"/>
    </location>
</feature>
<dbReference type="SUPFAM" id="SSF53850">
    <property type="entry name" value="Periplasmic binding protein-like II"/>
    <property type="match status" value="1"/>
</dbReference>
<dbReference type="FunFam" id="3.40.50.2300:FF:000081">
    <property type="entry name" value="Glutamate receptor"/>
    <property type="match status" value="1"/>
</dbReference>
<feature type="chain" id="PRO_5029487722" description="Glutamate receptor" evidence="17">
    <location>
        <begin position="24"/>
        <end position="909"/>
    </location>
</feature>
<dbReference type="SMART" id="SM00079">
    <property type="entry name" value="PBPe"/>
    <property type="match status" value="1"/>
</dbReference>
<dbReference type="InterPro" id="IPR001320">
    <property type="entry name" value="Iontro_rcpt_C"/>
</dbReference>
<dbReference type="CDD" id="cd19990">
    <property type="entry name" value="PBP1_GABAb_receptor_plant"/>
    <property type="match status" value="1"/>
</dbReference>
<dbReference type="FunFam" id="3.40.190.10:FF:000054">
    <property type="entry name" value="Glutamate receptor"/>
    <property type="match status" value="1"/>
</dbReference>
<dbReference type="Gene3D" id="1.10.287.70">
    <property type="match status" value="1"/>
</dbReference>
<dbReference type="GO" id="GO:0007165">
    <property type="term" value="P:signal transduction"/>
    <property type="evidence" value="ECO:0007669"/>
    <property type="project" value="UniProtKB-ARBA"/>
</dbReference>
<keyword evidence="8 13" id="KW-0472">Membrane</keyword>
<organism evidence="19 20">
    <name type="scientific">Spirodela intermedia</name>
    <name type="common">Intermediate duckweed</name>
    <dbReference type="NCBI Taxonomy" id="51605"/>
    <lineage>
        <taxon>Eukaryota</taxon>
        <taxon>Viridiplantae</taxon>
        <taxon>Streptophyta</taxon>
        <taxon>Embryophyta</taxon>
        <taxon>Tracheophyta</taxon>
        <taxon>Spermatophyta</taxon>
        <taxon>Magnoliopsida</taxon>
        <taxon>Liliopsida</taxon>
        <taxon>Araceae</taxon>
        <taxon>Lemnoideae</taxon>
        <taxon>Spirodela</taxon>
    </lineage>
</organism>
<keyword evidence="10" id="KW-0325">Glycoprotein</keyword>
<evidence type="ECO:0000256" key="8">
    <source>
        <dbReference type="ARBA" id="ARBA00023136"/>
    </source>
</evidence>
<evidence type="ECO:0000256" key="10">
    <source>
        <dbReference type="ARBA" id="ARBA00023180"/>
    </source>
</evidence>
<feature type="transmembrane region" description="Helical" evidence="16">
    <location>
        <begin position="651"/>
        <end position="671"/>
    </location>
</feature>
<keyword evidence="11 13" id="KW-1071">Ligand-gated ion channel</keyword>
<keyword evidence="7 13" id="KW-0406">Ion transport</keyword>
<dbReference type="Proteomes" id="UP000663760">
    <property type="component" value="Chromosome 18"/>
</dbReference>
<evidence type="ECO:0000256" key="6">
    <source>
        <dbReference type="ARBA" id="ARBA00022989"/>
    </source>
</evidence>
<proteinExistence type="inferred from homology"/>
<dbReference type="InterPro" id="IPR028082">
    <property type="entry name" value="Peripla_BP_I"/>
</dbReference>
<comment type="subcellular location">
    <subcellularLocation>
        <location evidence="1">Membrane</location>
        <topology evidence="1">Multi-pass membrane protein</topology>
    </subcellularLocation>
</comment>
<keyword evidence="20" id="KW-1185">Reference proteome</keyword>
<evidence type="ECO:0000256" key="14">
    <source>
        <dbReference type="PIRSR" id="PIRSR037090-50"/>
    </source>
</evidence>
<dbReference type="InterPro" id="IPR001828">
    <property type="entry name" value="ANF_lig-bd_rcpt"/>
</dbReference>
<dbReference type="FunFam" id="3.40.190.10:FF:000175">
    <property type="entry name" value="Glutamate receptor"/>
    <property type="match status" value="1"/>
</dbReference>
<evidence type="ECO:0000256" key="17">
    <source>
        <dbReference type="SAM" id="SignalP"/>
    </source>
</evidence>
<dbReference type="Pfam" id="PF10613">
    <property type="entry name" value="Lig_chan-Glu_bd"/>
    <property type="match status" value="1"/>
</dbReference>